<dbReference type="PANTHER" id="PTHR12558">
    <property type="entry name" value="CELL DIVISION CYCLE 16,23,27"/>
    <property type="match status" value="1"/>
</dbReference>
<accession>A0A1T5B2A6</accession>
<evidence type="ECO:0000313" key="3">
    <source>
        <dbReference type="Proteomes" id="UP000190541"/>
    </source>
</evidence>
<organism evidence="2 3">
    <name type="scientific">Parapedobacter luteus</name>
    <dbReference type="NCBI Taxonomy" id="623280"/>
    <lineage>
        <taxon>Bacteria</taxon>
        <taxon>Pseudomonadati</taxon>
        <taxon>Bacteroidota</taxon>
        <taxon>Sphingobacteriia</taxon>
        <taxon>Sphingobacteriales</taxon>
        <taxon>Sphingobacteriaceae</taxon>
        <taxon>Parapedobacter</taxon>
    </lineage>
</organism>
<dbReference type="InterPro" id="IPR011990">
    <property type="entry name" value="TPR-like_helical_dom_sf"/>
</dbReference>
<reference evidence="2 3" key="1">
    <citation type="submission" date="2017-02" db="EMBL/GenBank/DDBJ databases">
        <authorList>
            <person name="Peterson S.W."/>
        </authorList>
    </citation>
    <scope>NUCLEOTIDE SEQUENCE [LARGE SCALE GENOMIC DNA]</scope>
    <source>
        <strain evidence="2 3">DSM 22899</strain>
    </source>
</reference>
<protein>
    <submittedName>
        <fullName evidence="2">Tetratricopeptide repeat-containing protein</fullName>
    </submittedName>
</protein>
<evidence type="ECO:0000256" key="1">
    <source>
        <dbReference type="PROSITE-ProRule" id="PRU00339"/>
    </source>
</evidence>
<feature type="repeat" description="TPR" evidence="1">
    <location>
        <begin position="93"/>
        <end position="126"/>
    </location>
</feature>
<gene>
    <name evidence="2" type="ORF">SAMN05660226_01263</name>
</gene>
<name>A0A1T5B2A6_9SPHI</name>
<dbReference type="STRING" id="623280.SAMN05660226_01263"/>
<dbReference type="SMART" id="SM00028">
    <property type="entry name" value="TPR"/>
    <property type="match status" value="7"/>
</dbReference>
<dbReference type="AlphaFoldDB" id="A0A1T5B2A6"/>
<dbReference type="PANTHER" id="PTHR12558:SF13">
    <property type="entry name" value="CELL DIVISION CYCLE PROTEIN 27 HOMOLOG"/>
    <property type="match status" value="1"/>
</dbReference>
<dbReference type="Gene3D" id="1.25.40.10">
    <property type="entry name" value="Tetratricopeptide repeat domain"/>
    <property type="match status" value="2"/>
</dbReference>
<dbReference type="EMBL" id="FUYS01000002">
    <property type="protein sequence ID" value="SKB41100.1"/>
    <property type="molecule type" value="Genomic_DNA"/>
</dbReference>
<dbReference type="Proteomes" id="UP000190541">
    <property type="component" value="Unassembled WGS sequence"/>
</dbReference>
<dbReference type="Pfam" id="PF12895">
    <property type="entry name" value="ANAPC3"/>
    <property type="match status" value="1"/>
</dbReference>
<dbReference type="OrthoDB" id="1221582at2"/>
<proteinExistence type="predicted"/>
<sequence length="389" mass="44573">MRSTTHVVAAIGIWLLGMLETAVGQQLDNNKLVEFYQARRYADAAEYLLSFYPDSIAEPAVLSRLGYCYLMAGDYIHAERYYRQLHMLDSLDVSVLLNLAAINVQRGQYPSAVGYYDRVVAIDTNHVGAYHALAGLMRRQGNFDLTYVNLKRANQIQPANSDIAYDFARLCMDLERYHEADTVLQEALKADPQHGTLLLGKLLVADKLKRYGEMVELGKQLVALGDESQQVLGLLAKGYFHRDDFNGCIETYNRLLALHDRMGEIDYYYLAMAHKALKHYKEALACMDNVLELAISPNTAFYYGRKADLHDLANQPSASASSYLRSFHFSVIPIHYYSLAVLYDRKLNDTRNALRYYRLYLKQNPPPEESRYVDYVQKRLEELAQKRTQ</sequence>
<dbReference type="SUPFAM" id="SSF48452">
    <property type="entry name" value="TPR-like"/>
    <property type="match status" value="1"/>
</dbReference>
<dbReference type="PROSITE" id="PS50005">
    <property type="entry name" value="TPR"/>
    <property type="match status" value="1"/>
</dbReference>
<keyword evidence="1" id="KW-0802">TPR repeat</keyword>
<keyword evidence="3" id="KW-1185">Reference proteome</keyword>
<dbReference type="InterPro" id="IPR019734">
    <property type="entry name" value="TPR_rpt"/>
</dbReference>
<dbReference type="RefSeq" id="WP_079715930.1">
    <property type="nucleotide sequence ID" value="NZ_FUYS01000002.1"/>
</dbReference>
<evidence type="ECO:0000313" key="2">
    <source>
        <dbReference type="EMBL" id="SKB41100.1"/>
    </source>
</evidence>